<dbReference type="Proteomes" id="UP001589709">
    <property type="component" value="Unassembled WGS sequence"/>
</dbReference>
<feature type="region of interest" description="Disordered" evidence="1">
    <location>
        <begin position="144"/>
        <end position="195"/>
    </location>
</feature>
<protein>
    <submittedName>
        <fullName evidence="3">Uncharacterized protein</fullName>
    </submittedName>
</protein>
<dbReference type="RefSeq" id="WP_381340515.1">
    <property type="nucleotide sequence ID" value="NZ_JBHMCY010000001.1"/>
</dbReference>
<keyword evidence="4" id="KW-1185">Reference proteome</keyword>
<organism evidence="3 4">
    <name type="scientific">Streptomyces cinereospinus</name>
    <dbReference type="NCBI Taxonomy" id="285561"/>
    <lineage>
        <taxon>Bacteria</taxon>
        <taxon>Bacillati</taxon>
        <taxon>Actinomycetota</taxon>
        <taxon>Actinomycetes</taxon>
        <taxon>Kitasatosporales</taxon>
        <taxon>Streptomycetaceae</taxon>
        <taxon>Streptomyces</taxon>
    </lineage>
</organism>
<feature type="signal peptide" evidence="2">
    <location>
        <begin position="1"/>
        <end position="23"/>
    </location>
</feature>
<keyword evidence="2" id="KW-0732">Signal</keyword>
<evidence type="ECO:0000313" key="4">
    <source>
        <dbReference type="Proteomes" id="UP001589709"/>
    </source>
</evidence>
<feature type="region of interest" description="Disordered" evidence="1">
    <location>
        <begin position="25"/>
        <end position="74"/>
    </location>
</feature>
<comment type="caution">
    <text evidence="3">The sequence shown here is derived from an EMBL/GenBank/DDBJ whole genome shotgun (WGS) entry which is preliminary data.</text>
</comment>
<dbReference type="EMBL" id="JBHMCY010000001">
    <property type="protein sequence ID" value="MFB9461342.1"/>
    <property type="molecule type" value="Genomic_DNA"/>
</dbReference>
<feature type="compositionally biased region" description="Low complexity" evidence="1">
    <location>
        <begin position="47"/>
        <end position="69"/>
    </location>
</feature>
<reference evidence="3 4" key="1">
    <citation type="submission" date="2024-09" db="EMBL/GenBank/DDBJ databases">
        <authorList>
            <person name="Sun Q."/>
            <person name="Mori K."/>
        </authorList>
    </citation>
    <scope>NUCLEOTIDE SEQUENCE [LARGE SCALE GENOMIC DNA]</scope>
    <source>
        <strain evidence="3 4">JCM 6917</strain>
    </source>
</reference>
<feature type="compositionally biased region" description="Polar residues" evidence="1">
    <location>
        <begin position="185"/>
        <end position="195"/>
    </location>
</feature>
<feature type="compositionally biased region" description="Basic and acidic residues" evidence="1">
    <location>
        <begin position="154"/>
        <end position="163"/>
    </location>
</feature>
<accession>A0ABV5MTP1</accession>
<sequence>MKVRLLALTAVVTCAVALPLAMASGEPVGDDRDGAVRASGRQDAKVPAAEGARGDAPAPGEEAAAAPGPARSPHLLDLGLATATRCGPSLTSPDGIEAQTCVLTQGEQTWARTYYRNATGEALDAVLSLLTPDGRAVQMRCPVGTEDEPASCETPRERTRDEPADYTAVAEFAAPGGRGPALLRSGSNSAAPTGS</sequence>
<gene>
    <name evidence="3" type="ORF">ACFF45_00975</name>
</gene>
<evidence type="ECO:0000256" key="1">
    <source>
        <dbReference type="SAM" id="MobiDB-lite"/>
    </source>
</evidence>
<name>A0ABV5MTP1_9ACTN</name>
<feature type="compositionally biased region" description="Basic and acidic residues" evidence="1">
    <location>
        <begin position="29"/>
        <end position="44"/>
    </location>
</feature>
<proteinExistence type="predicted"/>
<evidence type="ECO:0000313" key="3">
    <source>
        <dbReference type="EMBL" id="MFB9461342.1"/>
    </source>
</evidence>
<feature type="chain" id="PRO_5046672561" evidence="2">
    <location>
        <begin position="24"/>
        <end position="195"/>
    </location>
</feature>
<evidence type="ECO:0000256" key="2">
    <source>
        <dbReference type="SAM" id="SignalP"/>
    </source>
</evidence>